<evidence type="ECO:0000256" key="1">
    <source>
        <dbReference type="SAM" id="MobiDB-lite"/>
    </source>
</evidence>
<comment type="caution">
    <text evidence="2">The sequence shown here is derived from an EMBL/GenBank/DDBJ whole genome shotgun (WGS) entry which is preliminary data.</text>
</comment>
<feature type="region of interest" description="Disordered" evidence="1">
    <location>
        <begin position="1"/>
        <end position="23"/>
    </location>
</feature>
<organism evidence="2 3">
    <name type="scientific">Nesterenkonia lutea</name>
    <dbReference type="NCBI Taxonomy" id="272919"/>
    <lineage>
        <taxon>Bacteria</taxon>
        <taxon>Bacillati</taxon>
        <taxon>Actinomycetota</taxon>
        <taxon>Actinomycetes</taxon>
        <taxon>Micrococcales</taxon>
        <taxon>Micrococcaceae</taxon>
        <taxon>Nesterenkonia</taxon>
    </lineage>
</organism>
<dbReference type="RefSeq" id="WP_318782244.1">
    <property type="nucleotide sequence ID" value="NZ_BAAALJ010000002.1"/>
</dbReference>
<accession>A0ABR9JF53</accession>
<dbReference type="EMBL" id="JADBED010000001">
    <property type="protein sequence ID" value="MBE1524564.1"/>
    <property type="molecule type" value="Genomic_DNA"/>
</dbReference>
<evidence type="ECO:0000313" key="3">
    <source>
        <dbReference type="Proteomes" id="UP000643525"/>
    </source>
</evidence>
<gene>
    <name evidence="2" type="ORF">H4W27_001682</name>
</gene>
<sequence>MERAGVVVDPGAVRLGPQQEPATGSDSAVLILLTSWAVDCLEATHQVRWVVADGAL</sequence>
<evidence type="ECO:0000313" key="2">
    <source>
        <dbReference type="EMBL" id="MBE1524564.1"/>
    </source>
</evidence>
<protein>
    <submittedName>
        <fullName evidence="2">Uncharacterized protein</fullName>
    </submittedName>
</protein>
<reference evidence="2 3" key="1">
    <citation type="submission" date="2020-10" db="EMBL/GenBank/DDBJ databases">
        <title>Sequencing the genomes of 1000 actinobacteria strains.</title>
        <authorList>
            <person name="Klenk H.-P."/>
        </authorList>
    </citation>
    <scope>NUCLEOTIDE SEQUENCE [LARGE SCALE GENOMIC DNA]</scope>
    <source>
        <strain evidence="2 3">DSM 15666</strain>
    </source>
</reference>
<keyword evidence="3" id="KW-1185">Reference proteome</keyword>
<proteinExistence type="predicted"/>
<dbReference type="Proteomes" id="UP000643525">
    <property type="component" value="Unassembled WGS sequence"/>
</dbReference>
<name>A0ABR9JF53_9MICC</name>